<name>A0AAD6R1T6_9ROSI</name>
<evidence type="ECO:0000313" key="2">
    <source>
        <dbReference type="Proteomes" id="UP001164929"/>
    </source>
</evidence>
<dbReference type="Proteomes" id="UP001164929">
    <property type="component" value="Chromosome 4"/>
</dbReference>
<organism evidence="1 2">
    <name type="scientific">Populus alba x Populus x berolinensis</name>
    <dbReference type="NCBI Taxonomy" id="444605"/>
    <lineage>
        <taxon>Eukaryota</taxon>
        <taxon>Viridiplantae</taxon>
        <taxon>Streptophyta</taxon>
        <taxon>Embryophyta</taxon>
        <taxon>Tracheophyta</taxon>
        <taxon>Spermatophyta</taxon>
        <taxon>Magnoliopsida</taxon>
        <taxon>eudicotyledons</taxon>
        <taxon>Gunneridae</taxon>
        <taxon>Pentapetalae</taxon>
        <taxon>rosids</taxon>
        <taxon>fabids</taxon>
        <taxon>Malpighiales</taxon>
        <taxon>Salicaceae</taxon>
        <taxon>Saliceae</taxon>
        <taxon>Populus</taxon>
    </lineage>
</organism>
<reference evidence="1 2" key="1">
    <citation type="journal article" date="2023" name="Mol. Ecol. Resour.">
        <title>Chromosome-level genome assembly of a triploid poplar Populus alba 'Berolinensis'.</title>
        <authorList>
            <person name="Chen S."/>
            <person name="Yu Y."/>
            <person name="Wang X."/>
            <person name="Wang S."/>
            <person name="Zhang T."/>
            <person name="Zhou Y."/>
            <person name="He R."/>
            <person name="Meng N."/>
            <person name="Wang Y."/>
            <person name="Liu W."/>
            <person name="Liu Z."/>
            <person name="Liu J."/>
            <person name="Guo Q."/>
            <person name="Huang H."/>
            <person name="Sederoff R.R."/>
            <person name="Wang G."/>
            <person name="Qu G."/>
            <person name="Chen S."/>
        </authorList>
    </citation>
    <scope>NUCLEOTIDE SEQUENCE [LARGE SCALE GENOMIC DNA]</scope>
    <source>
        <strain evidence="1">SC-2020</strain>
    </source>
</reference>
<dbReference type="EMBL" id="JAQIZT010000004">
    <property type="protein sequence ID" value="KAJ7000160.1"/>
    <property type="molecule type" value="Genomic_DNA"/>
</dbReference>
<accession>A0AAD6R1T6</accession>
<proteinExistence type="predicted"/>
<protein>
    <submittedName>
        <fullName evidence="1">Uncharacterized protein</fullName>
    </submittedName>
</protein>
<evidence type="ECO:0000313" key="1">
    <source>
        <dbReference type="EMBL" id="KAJ7000160.1"/>
    </source>
</evidence>
<gene>
    <name evidence="1" type="ORF">NC653_010818</name>
</gene>
<sequence>MCGFNSSTFIDLCKHVFRYKGNEFRILAMSTIMAKPKCKCKSLPFSYL</sequence>
<comment type="caution">
    <text evidence="1">The sequence shown here is derived from an EMBL/GenBank/DDBJ whole genome shotgun (WGS) entry which is preliminary data.</text>
</comment>
<dbReference type="AlphaFoldDB" id="A0AAD6R1T6"/>
<keyword evidence="2" id="KW-1185">Reference proteome</keyword>